<dbReference type="GO" id="GO:0032259">
    <property type="term" value="P:methylation"/>
    <property type="evidence" value="ECO:0007669"/>
    <property type="project" value="UniProtKB-KW"/>
</dbReference>
<dbReference type="GO" id="GO:0008168">
    <property type="term" value="F:methyltransferase activity"/>
    <property type="evidence" value="ECO:0007669"/>
    <property type="project" value="UniProtKB-KW"/>
</dbReference>
<keyword evidence="2" id="KW-0808">Transferase</keyword>
<organism evidence="2 3">
    <name type="scientific">Evansella caseinilytica</name>
    <dbReference type="NCBI Taxonomy" id="1503961"/>
    <lineage>
        <taxon>Bacteria</taxon>
        <taxon>Bacillati</taxon>
        <taxon>Bacillota</taxon>
        <taxon>Bacilli</taxon>
        <taxon>Bacillales</taxon>
        <taxon>Bacillaceae</taxon>
        <taxon>Evansella</taxon>
    </lineage>
</organism>
<dbReference type="AlphaFoldDB" id="A0A1H3UR80"/>
<dbReference type="InterPro" id="IPR029063">
    <property type="entry name" value="SAM-dependent_MTases_sf"/>
</dbReference>
<dbReference type="EMBL" id="FNPI01000024">
    <property type="protein sequence ID" value="SDZ64541.1"/>
    <property type="molecule type" value="Genomic_DNA"/>
</dbReference>
<dbReference type="Proteomes" id="UP000198935">
    <property type="component" value="Unassembled WGS sequence"/>
</dbReference>
<accession>A0A1H3UR80</accession>
<reference evidence="3" key="1">
    <citation type="submission" date="2016-10" db="EMBL/GenBank/DDBJ databases">
        <authorList>
            <person name="Varghese N."/>
            <person name="Submissions S."/>
        </authorList>
    </citation>
    <scope>NUCLEOTIDE SEQUENCE [LARGE SCALE GENOMIC DNA]</scope>
    <source>
        <strain evidence="3">SP</strain>
    </source>
</reference>
<keyword evidence="3" id="KW-1185">Reference proteome</keyword>
<feature type="domain" description="Methyltransferase" evidence="1">
    <location>
        <begin position="41"/>
        <end position="146"/>
    </location>
</feature>
<dbReference type="SUPFAM" id="SSF53335">
    <property type="entry name" value="S-adenosyl-L-methionine-dependent methyltransferases"/>
    <property type="match status" value="1"/>
</dbReference>
<proteinExistence type="predicted"/>
<evidence type="ECO:0000313" key="3">
    <source>
        <dbReference type="Proteomes" id="UP000198935"/>
    </source>
</evidence>
<dbReference type="Pfam" id="PF13847">
    <property type="entry name" value="Methyltransf_31"/>
    <property type="match status" value="1"/>
</dbReference>
<protein>
    <submittedName>
        <fullName evidence="2">Methyltransferase domain-containing protein</fullName>
    </submittedName>
</protein>
<evidence type="ECO:0000259" key="1">
    <source>
        <dbReference type="Pfam" id="PF13847"/>
    </source>
</evidence>
<dbReference type="PANTHER" id="PTHR43861">
    <property type="entry name" value="TRANS-ACONITATE 2-METHYLTRANSFERASE-RELATED"/>
    <property type="match status" value="1"/>
</dbReference>
<dbReference type="CDD" id="cd02440">
    <property type="entry name" value="AdoMet_MTases"/>
    <property type="match status" value="1"/>
</dbReference>
<sequence>MFIMLDYTGERVIPELMKPDNGMLLEHCARYYFASMFTRGRVLDIACGVGYGCKMLLEYSRHEISEIVGADVDENTIAYAKKHYLAPKITFTTADIMDIRLTEKLQPFDTIVSFETIEHIKDEAFFIRQMRNLLKPGGTLILSTPFGQGKNQPSKWPFHYFQLTQEEFKKLFTAFSAAQFYYQCGVIIEPQRGERHYPIGIAVATK</sequence>
<name>A0A1H3UR80_9BACI</name>
<gene>
    <name evidence="2" type="ORF">SAMN05421736_12460</name>
</gene>
<keyword evidence="2" id="KW-0489">Methyltransferase</keyword>
<dbReference type="Gene3D" id="3.40.50.150">
    <property type="entry name" value="Vaccinia Virus protein VP39"/>
    <property type="match status" value="1"/>
</dbReference>
<dbReference type="InterPro" id="IPR025714">
    <property type="entry name" value="Methyltranfer_dom"/>
</dbReference>
<dbReference type="STRING" id="1503961.SAMN05421736_12460"/>
<evidence type="ECO:0000313" key="2">
    <source>
        <dbReference type="EMBL" id="SDZ64541.1"/>
    </source>
</evidence>